<evidence type="ECO:0008006" key="3">
    <source>
        <dbReference type="Google" id="ProtNLM"/>
    </source>
</evidence>
<proteinExistence type="predicted"/>
<sequence>MVDDIVSPEDVLPDGVDGTVLNGVQVRKGSVAAFVANAKNLQRLAPGTEEHGRVSDQLRALAPAVAAVGLFDVFEARSPELRKIIAAG</sequence>
<accession>A0A543CNB3</accession>
<keyword evidence="2" id="KW-1185">Reference proteome</keyword>
<dbReference type="AlphaFoldDB" id="A0A543CNB3"/>
<evidence type="ECO:0000313" key="1">
    <source>
        <dbReference type="EMBL" id="TQL98582.1"/>
    </source>
</evidence>
<reference evidence="1 2" key="1">
    <citation type="submission" date="2019-06" db="EMBL/GenBank/DDBJ databases">
        <title>Sequencing the genomes of 1000 actinobacteria strains.</title>
        <authorList>
            <person name="Klenk H.-P."/>
        </authorList>
    </citation>
    <scope>NUCLEOTIDE SEQUENCE [LARGE SCALE GENOMIC DNA]</scope>
    <source>
        <strain evidence="1 2">DSM 102200</strain>
    </source>
</reference>
<evidence type="ECO:0000313" key="2">
    <source>
        <dbReference type="Proteomes" id="UP000316096"/>
    </source>
</evidence>
<dbReference type="Proteomes" id="UP000316096">
    <property type="component" value="Unassembled WGS sequence"/>
</dbReference>
<protein>
    <recommendedName>
        <fullName evidence="3">Preprotein translocase subunit SecD</fullName>
    </recommendedName>
</protein>
<gene>
    <name evidence="1" type="ORF">FB559_4209</name>
</gene>
<dbReference type="EMBL" id="VFOZ01000001">
    <property type="protein sequence ID" value="TQL98582.1"/>
    <property type="molecule type" value="Genomic_DNA"/>
</dbReference>
<comment type="caution">
    <text evidence="1">The sequence shown here is derived from an EMBL/GenBank/DDBJ whole genome shotgun (WGS) entry which is preliminary data.</text>
</comment>
<organism evidence="1 2">
    <name type="scientific">Actinoallomurus bryophytorum</name>
    <dbReference type="NCBI Taxonomy" id="1490222"/>
    <lineage>
        <taxon>Bacteria</taxon>
        <taxon>Bacillati</taxon>
        <taxon>Actinomycetota</taxon>
        <taxon>Actinomycetes</taxon>
        <taxon>Streptosporangiales</taxon>
        <taxon>Thermomonosporaceae</taxon>
        <taxon>Actinoallomurus</taxon>
    </lineage>
</organism>
<dbReference type="RefSeq" id="WP_221640102.1">
    <property type="nucleotide sequence ID" value="NZ_VFOZ01000001.1"/>
</dbReference>
<name>A0A543CNB3_9ACTN</name>